<reference evidence="2" key="1">
    <citation type="journal article" date="2022" name="bioRxiv">
        <title>Sequencing and chromosome-scale assembly of the giantPleurodeles waltlgenome.</title>
        <authorList>
            <person name="Brown T."/>
            <person name="Elewa A."/>
            <person name="Iarovenko S."/>
            <person name="Subramanian E."/>
            <person name="Araus A.J."/>
            <person name="Petzold A."/>
            <person name="Susuki M."/>
            <person name="Suzuki K.-i.T."/>
            <person name="Hayashi T."/>
            <person name="Toyoda A."/>
            <person name="Oliveira C."/>
            <person name="Osipova E."/>
            <person name="Leigh N.D."/>
            <person name="Simon A."/>
            <person name="Yun M.H."/>
        </authorList>
    </citation>
    <scope>NUCLEOTIDE SEQUENCE</scope>
    <source>
        <strain evidence="2">20211129_DDA</strain>
        <tissue evidence="2">Liver</tissue>
    </source>
</reference>
<proteinExistence type="predicted"/>
<evidence type="ECO:0000313" key="3">
    <source>
        <dbReference type="Proteomes" id="UP001066276"/>
    </source>
</evidence>
<feature type="region of interest" description="Disordered" evidence="1">
    <location>
        <begin position="1"/>
        <end position="67"/>
    </location>
</feature>
<name>A0AAV7RKX8_PLEWA</name>
<accession>A0AAV7RKX8</accession>
<dbReference type="AlphaFoldDB" id="A0AAV7RKX8"/>
<evidence type="ECO:0000313" key="2">
    <source>
        <dbReference type="EMBL" id="KAJ1151819.1"/>
    </source>
</evidence>
<dbReference type="EMBL" id="JANPWB010000009">
    <property type="protein sequence ID" value="KAJ1151819.1"/>
    <property type="molecule type" value="Genomic_DNA"/>
</dbReference>
<evidence type="ECO:0000256" key="1">
    <source>
        <dbReference type="SAM" id="MobiDB-lite"/>
    </source>
</evidence>
<keyword evidence="3" id="KW-1185">Reference proteome</keyword>
<organism evidence="2 3">
    <name type="scientific">Pleurodeles waltl</name>
    <name type="common">Iberian ribbed newt</name>
    <dbReference type="NCBI Taxonomy" id="8319"/>
    <lineage>
        <taxon>Eukaryota</taxon>
        <taxon>Metazoa</taxon>
        <taxon>Chordata</taxon>
        <taxon>Craniata</taxon>
        <taxon>Vertebrata</taxon>
        <taxon>Euteleostomi</taxon>
        <taxon>Amphibia</taxon>
        <taxon>Batrachia</taxon>
        <taxon>Caudata</taxon>
        <taxon>Salamandroidea</taxon>
        <taxon>Salamandridae</taxon>
        <taxon>Pleurodelinae</taxon>
        <taxon>Pleurodeles</taxon>
    </lineage>
</organism>
<dbReference type="Proteomes" id="UP001066276">
    <property type="component" value="Chromosome 5"/>
</dbReference>
<gene>
    <name evidence="2" type="ORF">NDU88_004598</name>
</gene>
<protein>
    <submittedName>
        <fullName evidence="2">Uncharacterized protein</fullName>
    </submittedName>
</protein>
<comment type="caution">
    <text evidence="2">The sequence shown here is derived from an EMBL/GenBank/DDBJ whole genome shotgun (WGS) entry which is preliminary data.</text>
</comment>
<sequence>MILPTKAAGWAPSVQRGHPPLPDVSRGRTARPSLGGAHPPGRGAPPVPQSRRRAGGRPPRDKWAGRSPYLLLAQRARTAAAALGNGGRFVSASPVPL</sequence>